<keyword evidence="3" id="KW-0238">DNA-binding</keyword>
<dbReference type="Proteomes" id="UP000057981">
    <property type="component" value="Chromosome"/>
</dbReference>
<protein>
    <submittedName>
        <fullName evidence="3">DNA-binding protein</fullName>
    </submittedName>
</protein>
<gene>
    <name evidence="3" type="ORF">APS56_02655</name>
</gene>
<dbReference type="PANTHER" id="PTHR47485">
    <property type="entry name" value="THYLAKOID LUMENAL 17.4 KDA PROTEIN, CHLOROPLASTIC"/>
    <property type="match status" value="1"/>
</dbReference>
<dbReference type="KEGG" id="ahz:APS56_02655"/>
<reference evidence="3 4" key="1">
    <citation type="submission" date="2015-10" db="EMBL/GenBank/DDBJ databases">
        <authorList>
            <person name="Gilbert D.G."/>
        </authorList>
    </citation>
    <scope>NUCLEOTIDE SEQUENCE [LARGE SCALE GENOMIC DNA]</scope>
    <source>
        <strain evidence="4">HZ-22</strain>
    </source>
</reference>
<dbReference type="STRING" id="1736674.APS56_02655"/>
<name>A0A0P0D8F0_9FLAO</name>
<dbReference type="InterPro" id="IPR010982">
    <property type="entry name" value="Lambda_DNA-bd_dom_sf"/>
</dbReference>
<evidence type="ECO:0000313" key="4">
    <source>
        <dbReference type="Proteomes" id="UP000057981"/>
    </source>
</evidence>
<dbReference type="PANTHER" id="PTHR47485:SF1">
    <property type="entry name" value="THYLAKOID LUMENAL 17.4 KDA PROTEIN, CHLOROPLASTIC"/>
    <property type="match status" value="1"/>
</dbReference>
<feature type="domain" description="HTH cro/C1-type" evidence="2">
    <location>
        <begin position="11"/>
        <end position="65"/>
    </location>
</feature>
<dbReference type="OrthoDB" id="9812495at2"/>
<dbReference type="CDD" id="cd00093">
    <property type="entry name" value="HTH_XRE"/>
    <property type="match status" value="1"/>
</dbReference>
<dbReference type="Pfam" id="PF00805">
    <property type="entry name" value="Pentapeptide"/>
    <property type="match status" value="2"/>
</dbReference>
<evidence type="ECO:0000313" key="3">
    <source>
        <dbReference type="EMBL" id="ALJ04117.1"/>
    </source>
</evidence>
<dbReference type="GO" id="GO:0003677">
    <property type="term" value="F:DNA binding"/>
    <property type="evidence" value="ECO:0007669"/>
    <property type="project" value="UniProtKB-KW"/>
</dbReference>
<sequence>MNNSKHLGLKILEARKNINLSQAKLANIIAISPQAIGKWERGESMPDIIMLDKLAKVFDVDLNYFSNESNSSSHKVDLQQNSNKLLSNDSGIHSNNDYSSNWDMSSGNWVDADFSDLKNLKDKFSNSNMKRCKFIGSELSGLLLRGNNIDGCDFTDSEIKSSQIQNSQLINNEFQNCVLQGSEFSQNHIKNCNFSNANLSKIKLISGTFINIEVIKTVWNQTSFIKMYFENIVFEGNIDNCSFDNCRFKKVTFQNAVLTNTFYKGRKMKGVKFINCKADKMTYEFLKNAKADLKEVTLLSHKQL</sequence>
<accession>A0A0P0D8F0</accession>
<dbReference type="Gene3D" id="2.160.20.80">
    <property type="entry name" value="E3 ubiquitin-protein ligase SopA"/>
    <property type="match status" value="2"/>
</dbReference>
<dbReference type="Pfam" id="PF01381">
    <property type="entry name" value="HTH_3"/>
    <property type="match status" value="1"/>
</dbReference>
<dbReference type="RefSeq" id="WP_054724520.1">
    <property type="nucleotide sequence ID" value="NZ_CP012898.1"/>
</dbReference>
<dbReference type="SUPFAM" id="SSF47413">
    <property type="entry name" value="lambda repressor-like DNA-binding domains"/>
    <property type="match status" value="1"/>
</dbReference>
<dbReference type="SMART" id="SM00530">
    <property type="entry name" value="HTH_XRE"/>
    <property type="match status" value="1"/>
</dbReference>
<dbReference type="InterPro" id="IPR001646">
    <property type="entry name" value="5peptide_repeat"/>
</dbReference>
<evidence type="ECO:0000259" key="2">
    <source>
        <dbReference type="PROSITE" id="PS50943"/>
    </source>
</evidence>
<dbReference type="InterPro" id="IPR001387">
    <property type="entry name" value="Cro/C1-type_HTH"/>
</dbReference>
<keyword evidence="4" id="KW-1185">Reference proteome</keyword>
<dbReference type="PROSITE" id="PS50943">
    <property type="entry name" value="HTH_CROC1"/>
    <property type="match status" value="1"/>
</dbReference>
<proteinExistence type="predicted"/>
<evidence type="ECO:0000256" key="1">
    <source>
        <dbReference type="ARBA" id="ARBA00022737"/>
    </source>
</evidence>
<keyword evidence="1" id="KW-0677">Repeat</keyword>
<dbReference type="EMBL" id="CP012898">
    <property type="protein sequence ID" value="ALJ04117.1"/>
    <property type="molecule type" value="Genomic_DNA"/>
</dbReference>
<organism evidence="3 4">
    <name type="scientific">Pseudalgibacter alginicilyticus</name>
    <dbReference type="NCBI Taxonomy" id="1736674"/>
    <lineage>
        <taxon>Bacteria</taxon>
        <taxon>Pseudomonadati</taxon>
        <taxon>Bacteroidota</taxon>
        <taxon>Flavobacteriia</taxon>
        <taxon>Flavobacteriales</taxon>
        <taxon>Flavobacteriaceae</taxon>
        <taxon>Pseudalgibacter</taxon>
    </lineage>
</organism>
<dbReference type="Gene3D" id="1.10.260.40">
    <property type="entry name" value="lambda repressor-like DNA-binding domains"/>
    <property type="match status" value="1"/>
</dbReference>
<dbReference type="SUPFAM" id="SSF141571">
    <property type="entry name" value="Pentapeptide repeat-like"/>
    <property type="match status" value="1"/>
</dbReference>
<dbReference type="AlphaFoldDB" id="A0A0P0D8F0"/>